<sequence length="152" mass="16867">MRTVRARGRIGGLDSTAQSTAKSKRTKPRRPNSFEPFAANARETVLNVAELLKNERAQLYRSDLFSAAHTDIGRVHQGYYEATGGACALGIVLLASLVKHRKILYAQMRYHSRRRRRPALTPHGEAAGSKPPPAFHDRQKNSPLSSVQGFFA</sequence>
<dbReference type="RefSeq" id="WP_408161150.1">
    <property type="nucleotide sequence ID" value="NZ_JAQQDB010000005.1"/>
</dbReference>
<proteinExistence type="predicted"/>
<keyword evidence="3" id="KW-1185">Reference proteome</keyword>
<comment type="caution">
    <text evidence="2">The sequence shown here is derived from an EMBL/GenBank/DDBJ whole genome shotgun (WGS) entry which is preliminary data.</text>
</comment>
<feature type="region of interest" description="Disordered" evidence="1">
    <location>
        <begin position="112"/>
        <end position="152"/>
    </location>
</feature>
<feature type="region of interest" description="Disordered" evidence="1">
    <location>
        <begin position="1"/>
        <end position="34"/>
    </location>
</feature>
<dbReference type="EMBL" id="JAQQDB010000005">
    <property type="protein sequence ID" value="MFM0517167.1"/>
    <property type="molecule type" value="Genomic_DNA"/>
</dbReference>
<reference evidence="2 3" key="1">
    <citation type="journal article" date="2024" name="Chem. Sci.">
        <title>Discovery of megapolipeptins by genome mining of a Burkholderiales bacteria collection.</title>
        <authorList>
            <person name="Paulo B.S."/>
            <person name="Recchia M.J.J."/>
            <person name="Lee S."/>
            <person name="Fergusson C.H."/>
            <person name="Romanowski S.B."/>
            <person name="Hernandez A."/>
            <person name="Krull N."/>
            <person name="Liu D.Y."/>
            <person name="Cavanagh H."/>
            <person name="Bos A."/>
            <person name="Gray C.A."/>
            <person name="Murphy B.T."/>
            <person name="Linington R.G."/>
            <person name="Eustaquio A.S."/>
        </authorList>
    </citation>
    <scope>NUCLEOTIDE SEQUENCE [LARGE SCALE GENOMIC DNA]</scope>
    <source>
        <strain evidence="2 3">RL17-374-BIF-D</strain>
    </source>
</reference>
<gene>
    <name evidence="2" type="ORF">PQR08_06990</name>
</gene>
<feature type="compositionally biased region" description="Polar residues" evidence="1">
    <location>
        <begin position="141"/>
        <end position="152"/>
    </location>
</feature>
<evidence type="ECO:0000313" key="3">
    <source>
        <dbReference type="Proteomes" id="UP001629462"/>
    </source>
</evidence>
<name>A0ABW9CH06_9BURK</name>
<accession>A0ABW9CH06</accession>
<organism evidence="2 3">
    <name type="scientific">Caballeronia jiangsuensis</name>
    <dbReference type="NCBI Taxonomy" id="1458357"/>
    <lineage>
        <taxon>Bacteria</taxon>
        <taxon>Pseudomonadati</taxon>
        <taxon>Pseudomonadota</taxon>
        <taxon>Betaproteobacteria</taxon>
        <taxon>Burkholderiales</taxon>
        <taxon>Burkholderiaceae</taxon>
        <taxon>Caballeronia</taxon>
    </lineage>
</organism>
<protein>
    <submittedName>
        <fullName evidence="2">Uncharacterized protein</fullName>
    </submittedName>
</protein>
<evidence type="ECO:0000313" key="2">
    <source>
        <dbReference type="EMBL" id="MFM0517167.1"/>
    </source>
</evidence>
<evidence type="ECO:0000256" key="1">
    <source>
        <dbReference type="SAM" id="MobiDB-lite"/>
    </source>
</evidence>
<dbReference type="Proteomes" id="UP001629462">
    <property type="component" value="Unassembled WGS sequence"/>
</dbReference>